<dbReference type="EMBL" id="CAJNOL010008419">
    <property type="protein sequence ID" value="CAF1636143.1"/>
    <property type="molecule type" value="Genomic_DNA"/>
</dbReference>
<dbReference type="Proteomes" id="UP000663874">
    <property type="component" value="Unassembled WGS sequence"/>
</dbReference>
<evidence type="ECO:0000313" key="5">
    <source>
        <dbReference type="EMBL" id="CAF1500193.1"/>
    </source>
</evidence>
<dbReference type="Proteomes" id="UP000663864">
    <property type="component" value="Unassembled WGS sequence"/>
</dbReference>
<evidence type="ECO:0000256" key="1">
    <source>
        <dbReference type="ARBA" id="ARBA00022741"/>
    </source>
</evidence>
<dbReference type="Gene3D" id="3.40.50.300">
    <property type="entry name" value="P-loop containing nucleotide triphosphate hydrolases"/>
    <property type="match status" value="1"/>
</dbReference>
<dbReference type="Proteomes" id="UP000663870">
    <property type="component" value="Unassembled WGS sequence"/>
</dbReference>
<organism evidence="3 9">
    <name type="scientific">Rotaria sordida</name>
    <dbReference type="NCBI Taxonomy" id="392033"/>
    <lineage>
        <taxon>Eukaryota</taxon>
        <taxon>Metazoa</taxon>
        <taxon>Spiralia</taxon>
        <taxon>Gnathifera</taxon>
        <taxon>Rotifera</taxon>
        <taxon>Eurotatoria</taxon>
        <taxon>Bdelloidea</taxon>
        <taxon>Philodinida</taxon>
        <taxon>Philodinidae</taxon>
        <taxon>Rotaria</taxon>
    </lineage>
</organism>
<gene>
    <name evidence="8" type="ORF">FNK824_LOCUS17903</name>
    <name evidence="7" type="ORF">JBS370_LOCUS17916</name>
    <name evidence="6" type="ORF">JXQ802_LOCUS52516</name>
    <name evidence="4" type="ORF">PYM288_LOCUS36179</name>
    <name evidence="5" type="ORF">SEV965_LOCUS36028</name>
    <name evidence="3" type="ORF">ZHD862_LOCUS18895</name>
</gene>
<dbReference type="EMBL" id="CAJNOU010006241">
    <property type="protein sequence ID" value="CAF1500193.1"/>
    <property type="molecule type" value="Genomic_DNA"/>
</dbReference>
<evidence type="ECO:0000313" key="4">
    <source>
        <dbReference type="EMBL" id="CAF1441786.1"/>
    </source>
</evidence>
<evidence type="ECO:0000313" key="10">
    <source>
        <dbReference type="Proteomes" id="UP000663870"/>
    </source>
</evidence>
<keyword evidence="1" id="KW-0547">Nucleotide-binding</keyword>
<proteinExistence type="predicted"/>
<evidence type="ECO:0000313" key="8">
    <source>
        <dbReference type="EMBL" id="CAF3850552.1"/>
    </source>
</evidence>
<dbReference type="Proteomes" id="UP000663854">
    <property type="component" value="Unassembled WGS sequence"/>
</dbReference>
<dbReference type="EMBL" id="CAJOBE010002914">
    <property type="protein sequence ID" value="CAF3850552.1"/>
    <property type="molecule type" value="Genomic_DNA"/>
</dbReference>
<dbReference type="GO" id="GO:0016020">
    <property type="term" value="C:membrane"/>
    <property type="evidence" value="ECO:0007669"/>
    <property type="project" value="TreeGrafter"/>
</dbReference>
<evidence type="ECO:0000313" key="7">
    <source>
        <dbReference type="EMBL" id="CAF3845416.1"/>
    </source>
</evidence>
<evidence type="ECO:0000256" key="2">
    <source>
        <dbReference type="ARBA" id="ARBA00022840"/>
    </source>
</evidence>
<keyword evidence="2" id="KW-0067">ATP-binding</keyword>
<accession>A0A814QY85</accession>
<dbReference type="AlphaFoldDB" id="A0A814QY85"/>
<dbReference type="Proteomes" id="UP000663889">
    <property type="component" value="Unassembled WGS sequence"/>
</dbReference>
<dbReference type="Proteomes" id="UP000663836">
    <property type="component" value="Unassembled WGS sequence"/>
</dbReference>
<dbReference type="InterPro" id="IPR027417">
    <property type="entry name" value="P-loop_NTPase"/>
</dbReference>
<comment type="caution">
    <text evidence="3">The sequence shown here is derived from an EMBL/GenBank/DDBJ whole genome shotgun (WGS) entry which is preliminary data.</text>
</comment>
<sequence length="85" mass="9646">MSHSKESHFTKNRTCTLLHDSSIIGDLDIASAGLKDARRRISIIPQDYILCTSKFRINIDQFGLYSDAEISNALGHTCHYFIIFL</sequence>
<protein>
    <submittedName>
        <fullName evidence="3">Uncharacterized protein</fullName>
    </submittedName>
</protein>
<dbReference type="GO" id="GO:0042626">
    <property type="term" value="F:ATPase-coupled transmembrane transporter activity"/>
    <property type="evidence" value="ECO:0007669"/>
    <property type="project" value="TreeGrafter"/>
</dbReference>
<evidence type="ECO:0000313" key="9">
    <source>
        <dbReference type="Proteomes" id="UP000663864"/>
    </source>
</evidence>
<name>A0A814QY85_9BILA</name>
<dbReference type="EMBL" id="CAJNOH010006812">
    <property type="protein sequence ID" value="CAF1441786.1"/>
    <property type="molecule type" value="Genomic_DNA"/>
</dbReference>
<dbReference type="PANTHER" id="PTHR24223">
    <property type="entry name" value="ATP-BINDING CASSETTE SUB-FAMILY C"/>
    <property type="match status" value="1"/>
</dbReference>
<dbReference type="EMBL" id="CAJNOT010001002">
    <property type="protein sequence ID" value="CAF1126141.1"/>
    <property type="molecule type" value="Genomic_DNA"/>
</dbReference>
<dbReference type="InterPro" id="IPR050173">
    <property type="entry name" value="ABC_transporter_C-like"/>
</dbReference>
<keyword evidence="10" id="KW-1185">Reference proteome</keyword>
<evidence type="ECO:0000313" key="6">
    <source>
        <dbReference type="EMBL" id="CAF1636143.1"/>
    </source>
</evidence>
<dbReference type="GO" id="GO:0005524">
    <property type="term" value="F:ATP binding"/>
    <property type="evidence" value="ECO:0007669"/>
    <property type="project" value="UniProtKB-KW"/>
</dbReference>
<dbReference type="EMBL" id="CAJOBD010001975">
    <property type="protein sequence ID" value="CAF3845416.1"/>
    <property type="molecule type" value="Genomic_DNA"/>
</dbReference>
<reference evidence="3" key="1">
    <citation type="submission" date="2021-02" db="EMBL/GenBank/DDBJ databases">
        <authorList>
            <person name="Nowell W R."/>
        </authorList>
    </citation>
    <scope>NUCLEOTIDE SEQUENCE</scope>
</reference>
<evidence type="ECO:0000313" key="3">
    <source>
        <dbReference type="EMBL" id="CAF1126141.1"/>
    </source>
</evidence>